<protein>
    <submittedName>
        <fullName evidence="1">Uncharacterized protein</fullName>
    </submittedName>
</protein>
<dbReference type="EMBL" id="MU620899">
    <property type="protein sequence ID" value="KAI8582797.1"/>
    <property type="molecule type" value="Genomic_DNA"/>
</dbReference>
<comment type="caution">
    <text evidence="1">The sequence shown here is derived from an EMBL/GenBank/DDBJ whole genome shotgun (WGS) entry which is preliminary data.</text>
</comment>
<sequence>MRHLTIRTSPMASSVQPRTILTPNAENLLCSLLTSALLSRDPNLFHFLLCTFLCLNSRPN</sequence>
<organism evidence="1 2">
    <name type="scientific">Umbelopsis ramanniana AG</name>
    <dbReference type="NCBI Taxonomy" id="1314678"/>
    <lineage>
        <taxon>Eukaryota</taxon>
        <taxon>Fungi</taxon>
        <taxon>Fungi incertae sedis</taxon>
        <taxon>Mucoromycota</taxon>
        <taxon>Mucoromycotina</taxon>
        <taxon>Umbelopsidomycetes</taxon>
        <taxon>Umbelopsidales</taxon>
        <taxon>Umbelopsidaceae</taxon>
        <taxon>Umbelopsis</taxon>
    </lineage>
</organism>
<dbReference type="Proteomes" id="UP001206595">
    <property type="component" value="Unassembled WGS sequence"/>
</dbReference>
<accession>A0AAD5HFT4</accession>
<keyword evidence="2" id="KW-1185">Reference proteome</keyword>
<reference evidence="1" key="2">
    <citation type="journal article" date="2022" name="Proc. Natl. Acad. Sci. U.S.A.">
        <title>Diploid-dominant life cycles characterize the early evolution of Fungi.</title>
        <authorList>
            <person name="Amses K.R."/>
            <person name="Simmons D.R."/>
            <person name="Longcore J.E."/>
            <person name="Mondo S.J."/>
            <person name="Seto K."/>
            <person name="Jeronimo G.H."/>
            <person name="Bonds A.E."/>
            <person name="Quandt C.A."/>
            <person name="Davis W.J."/>
            <person name="Chang Y."/>
            <person name="Federici B.A."/>
            <person name="Kuo A."/>
            <person name="LaButti K."/>
            <person name="Pangilinan J."/>
            <person name="Andreopoulos W."/>
            <person name="Tritt A."/>
            <person name="Riley R."/>
            <person name="Hundley H."/>
            <person name="Johnson J."/>
            <person name="Lipzen A."/>
            <person name="Barry K."/>
            <person name="Lang B.F."/>
            <person name="Cuomo C.A."/>
            <person name="Buchler N.E."/>
            <person name="Grigoriev I.V."/>
            <person name="Spatafora J.W."/>
            <person name="Stajich J.E."/>
            <person name="James T.Y."/>
        </authorList>
    </citation>
    <scope>NUCLEOTIDE SEQUENCE</scope>
    <source>
        <strain evidence="1">AG</strain>
    </source>
</reference>
<reference evidence="1" key="1">
    <citation type="submission" date="2021-06" db="EMBL/GenBank/DDBJ databases">
        <authorList>
            <consortium name="DOE Joint Genome Institute"/>
            <person name="Mondo S.J."/>
            <person name="Amses K.R."/>
            <person name="Simmons D.R."/>
            <person name="Longcore J.E."/>
            <person name="Seto K."/>
            <person name="Alves G.H."/>
            <person name="Bonds A.E."/>
            <person name="Quandt C.A."/>
            <person name="Davis W.J."/>
            <person name="Chang Y."/>
            <person name="Letcher P.M."/>
            <person name="Powell M.J."/>
            <person name="Kuo A."/>
            <person name="Labutti K."/>
            <person name="Pangilinan J."/>
            <person name="Andreopoulos W."/>
            <person name="Tritt A."/>
            <person name="Riley R."/>
            <person name="Hundley H."/>
            <person name="Johnson J."/>
            <person name="Lipzen A."/>
            <person name="Barry K."/>
            <person name="Berbee M.L."/>
            <person name="Buchler N.E."/>
            <person name="Grigoriev I.V."/>
            <person name="Spatafora J.W."/>
            <person name="Stajich J.E."/>
            <person name="James T.Y."/>
        </authorList>
    </citation>
    <scope>NUCLEOTIDE SEQUENCE</scope>
    <source>
        <strain evidence="1">AG</strain>
    </source>
</reference>
<name>A0AAD5HFT4_UMBRA</name>
<gene>
    <name evidence="1" type="ORF">K450DRAFT_226939</name>
</gene>
<dbReference type="AlphaFoldDB" id="A0AAD5HFT4"/>
<proteinExistence type="predicted"/>
<evidence type="ECO:0000313" key="2">
    <source>
        <dbReference type="Proteomes" id="UP001206595"/>
    </source>
</evidence>
<dbReference type="GeneID" id="75911992"/>
<evidence type="ECO:0000313" key="1">
    <source>
        <dbReference type="EMBL" id="KAI8582797.1"/>
    </source>
</evidence>
<dbReference type="RefSeq" id="XP_051447801.1">
    <property type="nucleotide sequence ID" value="XM_051586644.1"/>
</dbReference>